<evidence type="ECO:0000313" key="3">
    <source>
        <dbReference type="Proteomes" id="UP000034531"/>
    </source>
</evidence>
<dbReference type="Proteomes" id="UP000034531">
    <property type="component" value="Unassembled WGS sequence"/>
</dbReference>
<feature type="region of interest" description="Disordered" evidence="1">
    <location>
        <begin position="124"/>
        <end position="144"/>
    </location>
</feature>
<evidence type="ECO:0000256" key="1">
    <source>
        <dbReference type="SAM" id="MobiDB-lite"/>
    </source>
</evidence>
<sequence>MAERLLTIATVKVTPRDQLEPCGTCTVGEPATCGRQYEAVDSSGRFVVVCSKSGVLRRIDEPESMSEEVSDDSISDLHPDVKMALVILSHAKEEAGKQVRGSDSASVEARKDLIRRILEANSIHSGNGHVNTNREAPEAAKTSV</sequence>
<comment type="caution">
    <text evidence="2">The sequence shown here is derived from an EMBL/GenBank/DDBJ whole genome shotgun (WGS) entry which is preliminary data.</text>
</comment>
<proteinExistence type="predicted"/>
<dbReference type="AlphaFoldDB" id="A0A0G0ULK6"/>
<gene>
    <name evidence="2" type="ORF">UT84_C0003G0107</name>
</gene>
<name>A0A0G0ULK6_9BACT</name>
<dbReference type="EMBL" id="LBYI01000003">
    <property type="protein sequence ID" value="KKR51112.1"/>
    <property type="molecule type" value="Genomic_DNA"/>
</dbReference>
<accession>A0A0G0ULK6</accession>
<organism evidence="2 3">
    <name type="scientific">Candidatus Curtissbacteria bacterium GW2011_GWA1_40_16</name>
    <dbReference type="NCBI Taxonomy" id="1618405"/>
    <lineage>
        <taxon>Bacteria</taxon>
        <taxon>Candidatus Curtissiibacteriota</taxon>
    </lineage>
</organism>
<reference evidence="2 3" key="1">
    <citation type="journal article" date="2015" name="Nature">
        <title>rRNA introns, odd ribosomes, and small enigmatic genomes across a large radiation of phyla.</title>
        <authorList>
            <person name="Brown C.T."/>
            <person name="Hug L.A."/>
            <person name="Thomas B.C."/>
            <person name="Sharon I."/>
            <person name="Castelle C.J."/>
            <person name="Singh A."/>
            <person name="Wilkins M.J."/>
            <person name="Williams K.H."/>
            <person name="Banfield J.F."/>
        </authorList>
    </citation>
    <scope>NUCLEOTIDE SEQUENCE [LARGE SCALE GENOMIC DNA]</scope>
</reference>
<evidence type="ECO:0000313" key="2">
    <source>
        <dbReference type="EMBL" id="KKR51112.1"/>
    </source>
</evidence>
<feature type="compositionally biased region" description="Polar residues" evidence="1">
    <location>
        <begin position="124"/>
        <end position="134"/>
    </location>
</feature>
<protein>
    <submittedName>
        <fullName evidence="2">Uncharacterized protein</fullName>
    </submittedName>
</protein>